<protein>
    <submittedName>
        <fullName evidence="1">Uncharacterized protein</fullName>
    </submittedName>
</protein>
<organism evidence="1">
    <name type="scientific">Cyprideis torosa</name>
    <dbReference type="NCBI Taxonomy" id="163714"/>
    <lineage>
        <taxon>Eukaryota</taxon>
        <taxon>Metazoa</taxon>
        <taxon>Ecdysozoa</taxon>
        <taxon>Arthropoda</taxon>
        <taxon>Crustacea</taxon>
        <taxon>Oligostraca</taxon>
        <taxon>Ostracoda</taxon>
        <taxon>Podocopa</taxon>
        <taxon>Podocopida</taxon>
        <taxon>Cytherocopina</taxon>
        <taxon>Cytheroidea</taxon>
        <taxon>Cytherideidae</taxon>
        <taxon>Cyprideis</taxon>
    </lineage>
</organism>
<feature type="non-terminal residue" evidence="1">
    <location>
        <position position="142"/>
    </location>
</feature>
<reference evidence="1" key="1">
    <citation type="submission" date="2020-11" db="EMBL/GenBank/DDBJ databases">
        <authorList>
            <person name="Tran Van P."/>
        </authorList>
    </citation>
    <scope>NUCLEOTIDE SEQUENCE</scope>
</reference>
<dbReference type="EMBL" id="OB715548">
    <property type="protein sequence ID" value="CAD7239089.1"/>
    <property type="molecule type" value="Genomic_DNA"/>
</dbReference>
<gene>
    <name evidence="1" type="ORF">CTOB1V02_LOCUS16904</name>
</gene>
<evidence type="ECO:0000313" key="1">
    <source>
        <dbReference type="EMBL" id="CAD7239089.1"/>
    </source>
</evidence>
<accession>A0A7R8X216</accession>
<dbReference type="OrthoDB" id="10258608at2759"/>
<proteinExistence type="predicted"/>
<dbReference type="AlphaFoldDB" id="A0A7R8X216"/>
<name>A0A7R8X216_9CRUS</name>
<sequence length="142" mass="15297">MKRCSRWSGHPHQEQIEPGPLVKALLSLKDVLSSAASIKDVDPVTLIDPFLSIVRSEDTSGPVTGLALGSLKKFLCYGLFDLHHESSGTVVELIADTVTHARFIGTDSASDEAVLMKIIQVLHTLVMTPNGTLMSNSVLCEV</sequence>